<accession>A7ILH5</accession>
<evidence type="ECO:0000313" key="2">
    <source>
        <dbReference type="Proteomes" id="UP000002417"/>
    </source>
</evidence>
<dbReference type="STRING" id="78245.Xaut_3640"/>
<dbReference type="KEGG" id="xau:Xaut_3640"/>
<dbReference type="Pfam" id="PF11681">
    <property type="entry name" value="Phage_Tube_PhiTE"/>
    <property type="match status" value="1"/>
</dbReference>
<protein>
    <submittedName>
        <fullName evidence="1">Putative bacteriophage protein</fullName>
    </submittedName>
</protein>
<reference evidence="1 2" key="1">
    <citation type="submission" date="2007-07" db="EMBL/GenBank/DDBJ databases">
        <title>Complete sequence of chromosome of Xanthobacter autotrophicus Py2.</title>
        <authorList>
            <consortium name="US DOE Joint Genome Institute"/>
            <person name="Copeland A."/>
            <person name="Lucas S."/>
            <person name="Lapidus A."/>
            <person name="Barry K."/>
            <person name="Glavina del Rio T."/>
            <person name="Hammon N."/>
            <person name="Israni S."/>
            <person name="Dalin E."/>
            <person name="Tice H."/>
            <person name="Pitluck S."/>
            <person name="Sims D."/>
            <person name="Brettin T."/>
            <person name="Bruce D."/>
            <person name="Detter J.C."/>
            <person name="Han C."/>
            <person name="Tapia R."/>
            <person name="Brainard J."/>
            <person name="Schmutz J."/>
            <person name="Larimer F."/>
            <person name="Land M."/>
            <person name="Hauser L."/>
            <person name="Kyrpides N."/>
            <person name="Kim E."/>
            <person name="Ensigns S.A."/>
            <person name="Richardson P."/>
        </authorList>
    </citation>
    <scope>NUCLEOTIDE SEQUENCE [LARGE SCALE GENOMIC DNA]</scope>
    <source>
        <strain evidence="2">ATCC BAA-1158 / Py2</strain>
    </source>
</reference>
<gene>
    <name evidence="1" type="ordered locus">Xaut_3640</name>
</gene>
<keyword evidence="2" id="KW-1185">Reference proteome</keyword>
<dbReference type="eggNOG" id="ENOG50302GH">
    <property type="taxonomic scope" value="Bacteria"/>
</dbReference>
<name>A7ILH5_XANP2</name>
<evidence type="ECO:0000313" key="1">
    <source>
        <dbReference type="EMBL" id="ABS68868.1"/>
    </source>
</evidence>
<sequence length="138" mass="14696">MNVTASIVGTGGSFSLGYGSDNAEEGISVSMLEDKNTMMVGADGGVMHSLHAGRAGSITVRLLKTSPVNKQLMDLYRFQTSTPANHGANTLTVRDTMRGDVVVAQKVAFRKIPDNSYAKAGNILEWVFDCGIIDEKLG</sequence>
<organism evidence="1 2">
    <name type="scientific">Xanthobacter autotrophicus (strain ATCC BAA-1158 / Py2)</name>
    <dbReference type="NCBI Taxonomy" id="78245"/>
    <lineage>
        <taxon>Bacteria</taxon>
        <taxon>Pseudomonadati</taxon>
        <taxon>Pseudomonadota</taxon>
        <taxon>Alphaproteobacteria</taxon>
        <taxon>Hyphomicrobiales</taxon>
        <taxon>Xanthobacteraceae</taxon>
        <taxon>Xanthobacter</taxon>
    </lineage>
</organism>
<proteinExistence type="predicted"/>
<dbReference type="NCBIfam" id="NF047581">
    <property type="entry name" value="gp105_phage_fam"/>
    <property type="match status" value="1"/>
</dbReference>
<dbReference type="HOGENOM" id="CLU_148035_0_0_5"/>
<dbReference type="InterPro" id="IPR021695">
    <property type="entry name" value="Phage_KPP10_Orf10"/>
</dbReference>
<dbReference type="Proteomes" id="UP000002417">
    <property type="component" value="Chromosome"/>
</dbReference>
<dbReference type="EMBL" id="CP000781">
    <property type="protein sequence ID" value="ABS68868.1"/>
    <property type="molecule type" value="Genomic_DNA"/>
</dbReference>
<dbReference type="AlphaFoldDB" id="A7ILH5"/>